<proteinExistence type="predicted"/>
<reference evidence="1 2" key="1">
    <citation type="journal article" date="2012" name="J. Bacteriol.">
        <title>Genome sequence of an alkane-degrading bacterium, Alcanivorax pacificus type strain W11-5, isolated from deep sea sediment.</title>
        <authorList>
            <person name="Lai Q."/>
            <person name="Shao Z."/>
        </authorList>
    </citation>
    <scope>NUCLEOTIDE SEQUENCE [LARGE SCALE GENOMIC DNA]</scope>
    <source>
        <strain evidence="1 2">W11-5</strain>
    </source>
</reference>
<keyword evidence="2" id="KW-1185">Reference proteome</keyword>
<dbReference type="KEGG" id="apac:S7S_16265"/>
<protein>
    <submittedName>
        <fullName evidence="1">Heme utilization/adhesion protein</fullName>
    </submittedName>
</protein>
<accession>A0A0B4XSD0</accession>
<organism evidence="1 2">
    <name type="scientific">Isoalcanivorax pacificus W11-5</name>
    <dbReference type="NCBI Taxonomy" id="391936"/>
    <lineage>
        <taxon>Bacteria</taxon>
        <taxon>Pseudomonadati</taxon>
        <taxon>Pseudomonadota</taxon>
        <taxon>Gammaproteobacteria</taxon>
        <taxon>Oceanospirillales</taxon>
        <taxon>Alcanivoracaceae</taxon>
        <taxon>Isoalcanivorax</taxon>
    </lineage>
</organism>
<name>A0A0B4XSD0_9GAMM</name>
<dbReference type="OrthoDB" id="6369989at2"/>
<sequence>MKAQSLLVSSLVALSVALSGCGGGGGGSRSGGTPPSSDIEGAAVKGILKQADVALYQIVDGMVADEALQTTTTDNAGRYSLDIDYTGPALITITGNADATMVCDVPAGCDDGEGGTAAFGAEVPFGMDMTLEAMAVLDGGAVSINVTPLTHLAAAKARSALLNDVAIHLANSHVANLFGVTGELTALPVVDITDAAALEAANANAQKGALLAAALYGAALEEGQTLDELATAFINTSGGQFYGEESINTGVDLAEIYATAQAALTESGANLAGVSTTLSTALAAAQQLGEELTQAAPSDTAALANLAKAKAFVGQVRTLGTSFITEASAEAFADELGAAGTLLSADAEILAQALGYAVNAIAEVHAQRADNGALTSPQTIAFEMAEVEVTFVNDTYTVTDVSGVAEGLEADLSATFVLDYDCTGNACVDPEMLSGVVYSETETTNADLQISGVVSLPALKLEIVEGVASGSTVSSLTDQETDTGNYEFEGTSEEDFTGDAEFDLTVRLVQLDEQTGEEPADGVVLQGQLGLEVSGLHTTSYEEYENACDETSCTWQAVEDETFTFGIAALTFSGMVETANNALSLNFAFEADANGYVLEETSSVSETWCSEAHMCGGSDSGWEQISEETAGQFIEGNFSLIVTVALAGIAEESRIELTGARSALTAGNVAVNISYPGKSLVISAPLTLNPSAEEGEEEVTTSGVTITNQDGVVAVLQVDASGDLFGNIKVGSAVYATITEPNLIKVTYVDGTFESIQ</sequence>
<dbReference type="PROSITE" id="PS51257">
    <property type="entry name" value="PROKAR_LIPOPROTEIN"/>
    <property type="match status" value="1"/>
</dbReference>
<dbReference type="AlphaFoldDB" id="A0A0B4XSD0"/>
<dbReference type="EMBL" id="CP004387">
    <property type="protein sequence ID" value="AJD49665.1"/>
    <property type="molecule type" value="Genomic_DNA"/>
</dbReference>
<dbReference type="HOGENOM" id="CLU_367879_0_0_6"/>
<dbReference type="RefSeq" id="WP_008733242.1">
    <property type="nucleotide sequence ID" value="NZ_CP004387.1"/>
</dbReference>
<gene>
    <name evidence="1" type="ORF">S7S_16265</name>
</gene>
<evidence type="ECO:0000313" key="2">
    <source>
        <dbReference type="Proteomes" id="UP000006764"/>
    </source>
</evidence>
<dbReference type="STRING" id="391936.S7S_16265"/>
<dbReference type="Proteomes" id="UP000006764">
    <property type="component" value="Chromosome"/>
</dbReference>
<evidence type="ECO:0000313" key="1">
    <source>
        <dbReference type="EMBL" id="AJD49665.1"/>
    </source>
</evidence>